<evidence type="ECO:0000256" key="1">
    <source>
        <dbReference type="SAM" id="Coils"/>
    </source>
</evidence>
<gene>
    <name evidence="3" type="ORF">PPNO1_LOCUS2726</name>
</gene>
<dbReference type="GO" id="GO:0035091">
    <property type="term" value="F:phosphatidylinositol binding"/>
    <property type="evidence" value="ECO:0007669"/>
    <property type="project" value="TreeGrafter"/>
</dbReference>
<evidence type="ECO:0000313" key="4">
    <source>
        <dbReference type="Proteomes" id="UP000838763"/>
    </source>
</evidence>
<name>A0A9P1GZ47_9PEZI</name>
<sequence length="147" mass="16233">MAAEDLLGFLEKPAYDCEVVRMFLKEILAGVILESTLSTCSKPEWINSWIVYLLEDGEPDFNQAIDVGMQTGRDANAAVFADVDSTSGAVTVVRAAAPDIAQIGKKENLCNHKKQLSKADEDMEEALEEMKRMNALLVAEEANFYEL</sequence>
<proteinExistence type="predicted"/>
<reference evidence="3" key="1">
    <citation type="submission" date="2022-11" db="EMBL/GenBank/DDBJ databases">
        <authorList>
            <person name="Scott C."/>
            <person name="Bruce N."/>
        </authorList>
    </citation>
    <scope>NUCLEOTIDE SEQUENCE</scope>
</reference>
<dbReference type="PANTHER" id="PTHR22775:SF47">
    <property type="entry name" value="MEIOTICALLY UP-REGULATED GENE 122 PROTEIN"/>
    <property type="match status" value="1"/>
</dbReference>
<protein>
    <recommendedName>
        <fullName evidence="2">PXA domain-containing protein</fullName>
    </recommendedName>
</protein>
<organism evidence="3 4">
    <name type="scientific">Parascedosporium putredinis</name>
    <dbReference type="NCBI Taxonomy" id="1442378"/>
    <lineage>
        <taxon>Eukaryota</taxon>
        <taxon>Fungi</taxon>
        <taxon>Dikarya</taxon>
        <taxon>Ascomycota</taxon>
        <taxon>Pezizomycotina</taxon>
        <taxon>Sordariomycetes</taxon>
        <taxon>Hypocreomycetidae</taxon>
        <taxon>Microascales</taxon>
        <taxon>Microascaceae</taxon>
        <taxon>Parascedosporium</taxon>
    </lineage>
</organism>
<feature type="domain" description="PXA" evidence="2">
    <location>
        <begin position="1"/>
        <end position="58"/>
    </location>
</feature>
<dbReference type="OrthoDB" id="41200at2759"/>
<dbReference type="InterPro" id="IPR003114">
    <property type="entry name" value="Phox_assoc"/>
</dbReference>
<keyword evidence="4" id="KW-1185">Reference proteome</keyword>
<evidence type="ECO:0000313" key="3">
    <source>
        <dbReference type="EMBL" id="CAI4212975.1"/>
    </source>
</evidence>
<comment type="caution">
    <text evidence="3">The sequence shown here is derived from an EMBL/GenBank/DDBJ whole genome shotgun (WGS) entry which is preliminary data.</text>
</comment>
<dbReference type="EMBL" id="CALLCH030000006">
    <property type="protein sequence ID" value="CAI4212975.1"/>
    <property type="molecule type" value="Genomic_DNA"/>
</dbReference>
<dbReference type="Proteomes" id="UP000838763">
    <property type="component" value="Unassembled WGS sequence"/>
</dbReference>
<dbReference type="PANTHER" id="PTHR22775">
    <property type="entry name" value="SORTING NEXIN"/>
    <property type="match status" value="1"/>
</dbReference>
<dbReference type="PROSITE" id="PS51207">
    <property type="entry name" value="PXA"/>
    <property type="match status" value="1"/>
</dbReference>
<keyword evidence="1" id="KW-0175">Coiled coil</keyword>
<dbReference type="AlphaFoldDB" id="A0A9P1GZ47"/>
<accession>A0A9P1GZ47</accession>
<evidence type="ECO:0000259" key="2">
    <source>
        <dbReference type="PROSITE" id="PS51207"/>
    </source>
</evidence>
<feature type="coiled-coil region" evidence="1">
    <location>
        <begin position="113"/>
        <end position="143"/>
    </location>
</feature>
<dbReference type="Pfam" id="PF02194">
    <property type="entry name" value="PXA"/>
    <property type="match status" value="1"/>
</dbReference>